<evidence type="ECO:0000313" key="1">
    <source>
        <dbReference type="EMBL" id="KYM80573.1"/>
    </source>
</evidence>
<feature type="non-terminal residue" evidence="1">
    <location>
        <position position="1"/>
    </location>
</feature>
<sequence>KISFRMLPKTFEYILSIIEPELQRKVGRTPTISPKKQFLLALWRFATPDSLRQSISDRFNVGASIALYVTRRVISAINKLAPIFRPSEVQSYLGDVSKFPDVCHLVGDQAYKEIIISFTLL</sequence>
<gene>
    <name evidence="1" type="ORF">ALC53_08971</name>
</gene>
<evidence type="ECO:0000313" key="2">
    <source>
        <dbReference type="Proteomes" id="UP000078540"/>
    </source>
</evidence>
<reference evidence="1 2" key="1">
    <citation type="submission" date="2015-09" db="EMBL/GenBank/DDBJ databases">
        <title>Atta colombica WGS genome.</title>
        <authorList>
            <person name="Nygaard S."/>
            <person name="Hu H."/>
            <person name="Boomsma J."/>
            <person name="Zhang G."/>
        </authorList>
    </citation>
    <scope>NUCLEOTIDE SEQUENCE [LARGE SCALE GENOMIC DNA]</scope>
    <source>
        <strain evidence="1">Treedump-2</strain>
        <tissue evidence="1">Whole body</tissue>
    </source>
</reference>
<evidence type="ECO:0008006" key="3">
    <source>
        <dbReference type="Google" id="ProtNLM"/>
    </source>
</evidence>
<dbReference type="EMBL" id="KQ976563">
    <property type="protein sequence ID" value="KYM80573.1"/>
    <property type="molecule type" value="Genomic_DNA"/>
</dbReference>
<name>A0A151I1X3_9HYME</name>
<organism evidence="1 2">
    <name type="scientific">Atta colombica</name>
    <dbReference type="NCBI Taxonomy" id="520822"/>
    <lineage>
        <taxon>Eukaryota</taxon>
        <taxon>Metazoa</taxon>
        <taxon>Ecdysozoa</taxon>
        <taxon>Arthropoda</taxon>
        <taxon>Hexapoda</taxon>
        <taxon>Insecta</taxon>
        <taxon>Pterygota</taxon>
        <taxon>Neoptera</taxon>
        <taxon>Endopterygota</taxon>
        <taxon>Hymenoptera</taxon>
        <taxon>Apocrita</taxon>
        <taxon>Aculeata</taxon>
        <taxon>Formicoidea</taxon>
        <taxon>Formicidae</taxon>
        <taxon>Myrmicinae</taxon>
        <taxon>Atta</taxon>
    </lineage>
</organism>
<keyword evidence="2" id="KW-1185">Reference proteome</keyword>
<accession>A0A151I1X3</accession>
<dbReference type="AlphaFoldDB" id="A0A151I1X3"/>
<dbReference type="Proteomes" id="UP000078540">
    <property type="component" value="Unassembled WGS sequence"/>
</dbReference>
<dbReference type="STRING" id="520822.A0A151I1X3"/>
<protein>
    <recommendedName>
        <fullName evidence="3">Nuclease HARBI1</fullName>
    </recommendedName>
</protein>
<proteinExistence type="predicted"/>